<dbReference type="InterPro" id="IPR021150">
    <property type="entry name" value="Ubiq_cyt_c_chap"/>
</dbReference>
<dbReference type="PANTHER" id="PTHR12184:SF1">
    <property type="entry name" value="UBIQUINOL-CYTOCHROME-C REDUCTASE COMPLEX ASSEMBLY FACTOR 1"/>
    <property type="match status" value="1"/>
</dbReference>
<comment type="similarity">
    <text evidence="1">Belongs to the CBP3 family.</text>
</comment>
<name>A0A7T7HME5_9HYPH</name>
<dbReference type="InterPro" id="IPR007129">
    <property type="entry name" value="Ubiqinol_cyt_c_chaperone_CPB3"/>
</dbReference>
<dbReference type="KEGG" id="mlut:JET14_05855"/>
<organism evidence="4 5">
    <name type="scientific">Martelella lutilitoris</name>
    <dbReference type="NCBI Taxonomy" id="2583532"/>
    <lineage>
        <taxon>Bacteria</taxon>
        <taxon>Pseudomonadati</taxon>
        <taxon>Pseudomonadota</taxon>
        <taxon>Alphaproteobacteria</taxon>
        <taxon>Hyphomicrobiales</taxon>
        <taxon>Aurantimonadaceae</taxon>
        <taxon>Martelella</taxon>
    </lineage>
</organism>
<comment type="similarity">
    <text evidence="2">Belongs to the UPF0174 family.</text>
</comment>
<dbReference type="RefSeq" id="WP_200337214.1">
    <property type="nucleotide sequence ID" value="NZ_CP066786.1"/>
</dbReference>
<dbReference type="EMBL" id="CP066786">
    <property type="protein sequence ID" value="QQM31692.1"/>
    <property type="molecule type" value="Genomic_DNA"/>
</dbReference>
<evidence type="ECO:0000256" key="2">
    <source>
        <dbReference type="ARBA" id="ARBA00006436"/>
    </source>
</evidence>
<feature type="domain" description="Ubiquinol-cytochrome c chaperone" evidence="3">
    <location>
        <begin position="35"/>
        <end position="170"/>
    </location>
</feature>
<reference evidence="4 5" key="1">
    <citation type="submission" date="2020-12" db="EMBL/GenBank/DDBJ databases">
        <authorList>
            <person name="Zheng R.K."/>
            <person name="Sun C.M."/>
        </authorList>
    </citation>
    <scope>NUCLEOTIDE SEQUENCE [LARGE SCALE GENOMIC DNA]</scope>
    <source>
        <strain evidence="4 5">ZRK001</strain>
    </source>
</reference>
<protein>
    <submittedName>
        <fullName evidence="4">Ubiquinol-cytochrome C chaperone</fullName>
    </submittedName>
</protein>
<dbReference type="Pfam" id="PF03981">
    <property type="entry name" value="Ubiq_cyt_C_chap"/>
    <property type="match status" value="1"/>
</dbReference>
<dbReference type="PANTHER" id="PTHR12184">
    <property type="entry name" value="UBIQUINOL-CYTOCHROME C REDUCTASE COMPLEX ASSEMBLY FACTOR 1 FAMILY MEMBER"/>
    <property type="match status" value="1"/>
</dbReference>
<accession>A0A7T7HME5</accession>
<gene>
    <name evidence="4" type="ORF">JET14_05855</name>
</gene>
<dbReference type="InterPro" id="IPR014569">
    <property type="entry name" value="Ubq_cyt-c_CBP3-rel"/>
</dbReference>
<sequence length="184" mass="20917">MVLRIFGKNRANRMIVQRQYGVITATARQPCFYTDYGVPDTVMGRFEMLSVVMILFLQRTSKSSDSGKQMAQEVVDAFFMDIDYSIRELGVGDNSVPKRMKKLAGMFYGRLERYVRCLQHRDLEQLAIALAQNIHAADADHGEMAELARWMLENADHLGRIDEIVVETGMVSFLVPESMETGRA</sequence>
<evidence type="ECO:0000313" key="4">
    <source>
        <dbReference type="EMBL" id="QQM31692.1"/>
    </source>
</evidence>
<evidence type="ECO:0000259" key="3">
    <source>
        <dbReference type="Pfam" id="PF03981"/>
    </source>
</evidence>
<evidence type="ECO:0000313" key="5">
    <source>
        <dbReference type="Proteomes" id="UP000596083"/>
    </source>
</evidence>
<proteinExistence type="inferred from homology"/>
<dbReference type="PIRSF" id="PIRSF032079">
    <property type="entry name" value="UCP032079"/>
    <property type="match status" value="1"/>
</dbReference>
<dbReference type="AlphaFoldDB" id="A0A7T7HME5"/>
<evidence type="ECO:0000256" key="1">
    <source>
        <dbReference type="ARBA" id="ARBA00006407"/>
    </source>
</evidence>
<dbReference type="Proteomes" id="UP000596083">
    <property type="component" value="Chromosome"/>
</dbReference>